<evidence type="ECO:0000313" key="2">
    <source>
        <dbReference type="Proteomes" id="UP000054995"/>
    </source>
</evidence>
<sequence length="79" mass="9212">MQIFKYFFIVERNNKITTWLAMIRNLKIFKILLSVLKRCIGVGVGVAGCMPTTKRSSLCIFSLHIGRQRCRFEEMNIVE</sequence>
<keyword evidence="2" id="KW-1185">Reference proteome</keyword>
<comment type="caution">
    <text evidence="1">The sequence shown here is derived from an EMBL/GenBank/DDBJ whole genome shotgun (WGS) entry which is preliminary data.</text>
</comment>
<reference evidence="1 2" key="1">
    <citation type="submission" date="2015-01" db="EMBL/GenBank/DDBJ databases">
        <title>Evolution of Trichinella species and genotypes.</title>
        <authorList>
            <person name="Korhonen P.K."/>
            <person name="Edoardo P."/>
            <person name="Giuseppe L.R."/>
            <person name="Gasser R.B."/>
        </authorList>
    </citation>
    <scope>NUCLEOTIDE SEQUENCE [LARGE SCALE GENOMIC DNA]</scope>
    <source>
        <strain evidence="1">ISS470</strain>
    </source>
</reference>
<proteinExistence type="predicted"/>
<gene>
    <name evidence="1" type="ORF">T4D_9281</name>
</gene>
<name>A0A0V1FUE1_TRIPS</name>
<protein>
    <submittedName>
        <fullName evidence="1">Uncharacterized protein</fullName>
    </submittedName>
</protein>
<dbReference type="Proteomes" id="UP000054995">
    <property type="component" value="Unassembled WGS sequence"/>
</dbReference>
<organism evidence="1 2">
    <name type="scientific">Trichinella pseudospiralis</name>
    <name type="common">Parasitic roundworm</name>
    <dbReference type="NCBI Taxonomy" id="6337"/>
    <lineage>
        <taxon>Eukaryota</taxon>
        <taxon>Metazoa</taxon>
        <taxon>Ecdysozoa</taxon>
        <taxon>Nematoda</taxon>
        <taxon>Enoplea</taxon>
        <taxon>Dorylaimia</taxon>
        <taxon>Trichinellida</taxon>
        <taxon>Trichinellidae</taxon>
        <taxon>Trichinella</taxon>
    </lineage>
</organism>
<accession>A0A0V1FUE1</accession>
<evidence type="ECO:0000313" key="1">
    <source>
        <dbReference type="EMBL" id="KRY89473.1"/>
    </source>
</evidence>
<dbReference type="AlphaFoldDB" id="A0A0V1FUE1"/>
<dbReference type="EMBL" id="JYDT01000031">
    <property type="protein sequence ID" value="KRY89473.1"/>
    <property type="molecule type" value="Genomic_DNA"/>
</dbReference>